<reference evidence="1 2" key="1">
    <citation type="journal article" date="2013" name="Nature">
        <title>The genomes of four tapeworm species reveal adaptations to parasitism.</title>
        <authorList>
            <person name="Tsai I.J."/>
            <person name="Zarowiecki M."/>
            <person name="Holroyd N."/>
            <person name="Garciarrubio A."/>
            <person name="Sanchez-Flores A."/>
            <person name="Brooks K.L."/>
            <person name="Tracey A."/>
            <person name="Bobes R.J."/>
            <person name="Fragoso G."/>
            <person name="Sciutto E."/>
            <person name="Aslett M."/>
            <person name="Beasley H."/>
            <person name="Bennett H.M."/>
            <person name="Cai J."/>
            <person name="Camicia F."/>
            <person name="Clark R."/>
            <person name="Cucher M."/>
            <person name="De Silva N."/>
            <person name="Day T.A."/>
            <person name="Deplazes P."/>
            <person name="Estrada K."/>
            <person name="Fernandez C."/>
            <person name="Holland P.W."/>
            <person name="Hou J."/>
            <person name="Hu S."/>
            <person name="Huckvale T."/>
            <person name="Hung S.S."/>
            <person name="Kamenetzky L."/>
            <person name="Keane J.A."/>
            <person name="Kiss F."/>
            <person name="Koziol U."/>
            <person name="Lambert O."/>
            <person name="Liu K."/>
            <person name="Luo X."/>
            <person name="Luo Y."/>
            <person name="Macchiaroli N."/>
            <person name="Nichol S."/>
            <person name="Paps J."/>
            <person name="Parkinson J."/>
            <person name="Pouchkina-Stantcheva N."/>
            <person name="Riddiford N."/>
            <person name="Rosenzvit M."/>
            <person name="Salinas G."/>
            <person name="Wasmuth J.D."/>
            <person name="Zamanian M."/>
            <person name="Zheng Y."/>
            <person name="Cai X."/>
            <person name="Soberon X."/>
            <person name="Olson P.D."/>
            <person name="Laclette J.P."/>
            <person name="Brehm K."/>
            <person name="Berriman M."/>
            <person name="Garciarrubio A."/>
            <person name="Bobes R.J."/>
            <person name="Fragoso G."/>
            <person name="Sanchez-Flores A."/>
            <person name="Estrada K."/>
            <person name="Cevallos M.A."/>
            <person name="Morett E."/>
            <person name="Gonzalez V."/>
            <person name="Portillo T."/>
            <person name="Ochoa-Leyva A."/>
            <person name="Jose M.V."/>
            <person name="Sciutto E."/>
            <person name="Landa A."/>
            <person name="Jimenez L."/>
            <person name="Valdes V."/>
            <person name="Carrero J.C."/>
            <person name="Larralde C."/>
            <person name="Morales-Montor J."/>
            <person name="Limon-Lason J."/>
            <person name="Soberon X."/>
            <person name="Laclette J.P."/>
        </authorList>
    </citation>
    <scope>NUCLEOTIDE SEQUENCE [LARGE SCALE GENOMIC DNA]</scope>
</reference>
<dbReference type="AlphaFoldDB" id="A0A068WUN4"/>
<protein>
    <submittedName>
        <fullName evidence="3">Ovule protein</fullName>
    </submittedName>
</protein>
<proteinExistence type="predicted"/>
<name>A0A068WUN4_ECHGR</name>
<reference evidence="1" key="2">
    <citation type="submission" date="2014-06" db="EMBL/GenBank/DDBJ databases">
        <authorList>
            <person name="Aslett M."/>
        </authorList>
    </citation>
    <scope>NUCLEOTIDE SEQUENCE</scope>
</reference>
<sequence length="39" mass="4544">CRNAWRNSIHRQDFHSFCCIHSARFGSNSVQISLKVHSN</sequence>
<organism evidence="1">
    <name type="scientific">Echinococcus granulosus</name>
    <name type="common">Hydatid tapeworm</name>
    <dbReference type="NCBI Taxonomy" id="6210"/>
    <lineage>
        <taxon>Eukaryota</taxon>
        <taxon>Metazoa</taxon>
        <taxon>Spiralia</taxon>
        <taxon>Lophotrochozoa</taxon>
        <taxon>Platyhelminthes</taxon>
        <taxon>Cestoda</taxon>
        <taxon>Eucestoda</taxon>
        <taxon>Cyclophyllidea</taxon>
        <taxon>Taeniidae</taxon>
        <taxon>Echinococcus</taxon>
        <taxon>Echinococcus granulosus group</taxon>
    </lineage>
</organism>
<accession>A0A068WUN4</accession>
<dbReference type="WBParaSite" id="EgrG_000396300">
    <property type="protein sequence ID" value="EgrG_000396300"/>
    <property type="gene ID" value="EgrG_000396300"/>
</dbReference>
<gene>
    <name evidence="1" type="ORF">EgrG_000396300</name>
</gene>
<evidence type="ECO:0000313" key="1">
    <source>
        <dbReference type="EMBL" id="CDS23545.1"/>
    </source>
</evidence>
<dbReference type="Proteomes" id="UP000492820">
    <property type="component" value="Unassembled WGS sequence"/>
</dbReference>
<reference evidence="3" key="3">
    <citation type="submission" date="2020-10" db="UniProtKB">
        <authorList>
            <consortium name="WormBaseParasite"/>
        </authorList>
    </citation>
    <scope>IDENTIFICATION</scope>
</reference>
<evidence type="ECO:0000313" key="2">
    <source>
        <dbReference type="Proteomes" id="UP000492820"/>
    </source>
</evidence>
<dbReference type="EMBL" id="LK028591">
    <property type="protein sequence ID" value="CDS23545.1"/>
    <property type="molecule type" value="Genomic_DNA"/>
</dbReference>
<feature type="non-terminal residue" evidence="1">
    <location>
        <position position="1"/>
    </location>
</feature>
<evidence type="ECO:0000313" key="3">
    <source>
        <dbReference type="WBParaSite" id="EgrG_000396300"/>
    </source>
</evidence>